<dbReference type="Gene3D" id="3.30.565.10">
    <property type="entry name" value="Histidine kinase-like ATPase, C-terminal domain"/>
    <property type="match status" value="1"/>
</dbReference>
<dbReference type="PANTHER" id="PTHR44936">
    <property type="entry name" value="SENSOR PROTEIN CREC"/>
    <property type="match status" value="1"/>
</dbReference>
<feature type="domain" description="Histidine kinase" evidence="7">
    <location>
        <begin position="42"/>
        <end position="238"/>
    </location>
</feature>
<dbReference type="InterPro" id="IPR005467">
    <property type="entry name" value="His_kinase_dom"/>
</dbReference>
<keyword evidence="6" id="KW-0902">Two-component regulatory system</keyword>
<dbReference type="HOGENOM" id="CLU_1346547_0_0_11"/>
<dbReference type="eggNOG" id="COG0642">
    <property type="taxonomic scope" value="Bacteria"/>
</dbReference>
<dbReference type="OrthoDB" id="5176662at2"/>
<dbReference type="SUPFAM" id="SSF55874">
    <property type="entry name" value="ATPase domain of HSP90 chaperone/DNA topoisomerase II/histidine kinase"/>
    <property type="match status" value="1"/>
</dbReference>
<keyword evidence="4" id="KW-0808">Transferase</keyword>
<proteinExistence type="predicted"/>
<reference evidence="8 9" key="1">
    <citation type="journal article" date="2014" name="J. Biotechnol.">
        <title>Complete genome sequence of the actinobacterium Actinoplanes friuliensis HAG 010964, producer of the lipopeptide antibiotic friulimycin.</title>
        <authorList>
            <person name="Ruckert C."/>
            <person name="Szczepanowski R."/>
            <person name="Albersmeier A."/>
            <person name="Goesmann A."/>
            <person name="Fischer N."/>
            <person name="Steinkamper A."/>
            <person name="Puhler A."/>
            <person name="Biener R."/>
            <person name="Schwartz D."/>
            <person name="Kalinowski J."/>
        </authorList>
    </citation>
    <scope>NUCLEOTIDE SEQUENCE [LARGE SCALE GENOMIC DNA]</scope>
    <source>
        <strain evidence="8 9">DSM 7358</strain>
    </source>
</reference>
<dbReference type="GO" id="GO:0000160">
    <property type="term" value="P:phosphorelay signal transduction system"/>
    <property type="evidence" value="ECO:0007669"/>
    <property type="project" value="UniProtKB-KW"/>
</dbReference>
<organism evidence="8 9">
    <name type="scientific">Actinoplanes friuliensis DSM 7358</name>
    <dbReference type="NCBI Taxonomy" id="1246995"/>
    <lineage>
        <taxon>Bacteria</taxon>
        <taxon>Bacillati</taxon>
        <taxon>Actinomycetota</taxon>
        <taxon>Actinomycetes</taxon>
        <taxon>Micromonosporales</taxon>
        <taxon>Micromonosporaceae</taxon>
        <taxon>Actinoplanes</taxon>
    </lineage>
</organism>
<evidence type="ECO:0000256" key="5">
    <source>
        <dbReference type="ARBA" id="ARBA00022777"/>
    </source>
</evidence>
<evidence type="ECO:0000256" key="1">
    <source>
        <dbReference type="ARBA" id="ARBA00000085"/>
    </source>
</evidence>
<dbReference type="InterPro" id="IPR003594">
    <property type="entry name" value="HATPase_dom"/>
</dbReference>
<dbReference type="Pfam" id="PF02518">
    <property type="entry name" value="HATPase_c"/>
    <property type="match status" value="1"/>
</dbReference>
<evidence type="ECO:0000256" key="6">
    <source>
        <dbReference type="ARBA" id="ARBA00023012"/>
    </source>
</evidence>
<dbReference type="PANTHER" id="PTHR44936:SF9">
    <property type="entry name" value="SENSOR PROTEIN CREC"/>
    <property type="match status" value="1"/>
</dbReference>
<gene>
    <name evidence="8" type="ORF">AFR_22025</name>
</gene>
<dbReference type="EC" id="2.7.13.3" evidence="2"/>
<name>U5W3W8_9ACTN</name>
<dbReference type="STRING" id="1246995.AFR_22025"/>
<evidence type="ECO:0000256" key="2">
    <source>
        <dbReference type="ARBA" id="ARBA00012438"/>
    </source>
</evidence>
<keyword evidence="9" id="KW-1185">Reference proteome</keyword>
<evidence type="ECO:0000256" key="3">
    <source>
        <dbReference type="ARBA" id="ARBA00022553"/>
    </source>
</evidence>
<evidence type="ECO:0000313" key="9">
    <source>
        <dbReference type="Proteomes" id="UP000017746"/>
    </source>
</evidence>
<dbReference type="EMBL" id="CP006272">
    <property type="protein sequence ID" value="AGZ42675.1"/>
    <property type="molecule type" value="Genomic_DNA"/>
</dbReference>
<evidence type="ECO:0000259" key="7">
    <source>
        <dbReference type="PROSITE" id="PS50109"/>
    </source>
</evidence>
<dbReference type="SMART" id="SM00387">
    <property type="entry name" value="HATPase_c"/>
    <property type="match status" value="1"/>
</dbReference>
<protein>
    <recommendedName>
        <fullName evidence="2">histidine kinase</fullName>
        <ecNumber evidence="2">2.7.13.3</ecNumber>
    </recommendedName>
</protein>
<dbReference type="PROSITE" id="PS50109">
    <property type="entry name" value="HIS_KIN"/>
    <property type="match status" value="1"/>
</dbReference>
<evidence type="ECO:0000313" key="8">
    <source>
        <dbReference type="EMBL" id="AGZ42675.1"/>
    </source>
</evidence>
<keyword evidence="3" id="KW-0597">Phosphoprotein</keyword>
<dbReference type="AlphaFoldDB" id="U5W3W8"/>
<accession>U5W3W8</accession>
<dbReference type="KEGG" id="afs:AFR_22025"/>
<dbReference type="GO" id="GO:0004673">
    <property type="term" value="F:protein histidine kinase activity"/>
    <property type="evidence" value="ECO:0007669"/>
    <property type="project" value="UniProtKB-EC"/>
</dbReference>
<dbReference type="Proteomes" id="UP000017746">
    <property type="component" value="Chromosome"/>
</dbReference>
<dbReference type="InterPro" id="IPR036890">
    <property type="entry name" value="HATPase_C_sf"/>
</dbReference>
<dbReference type="PATRIC" id="fig|1246995.3.peg.4464"/>
<comment type="catalytic activity">
    <reaction evidence="1">
        <text>ATP + protein L-histidine = ADP + protein N-phospho-L-histidine.</text>
        <dbReference type="EC" id="2.7.13.3"/>
    </reaction>
</comment>
<sequence>MVVDHRNPDVLLHGVRLPGPEPVMRLLRRETPPDPALLVLRSVCHELRPPVATLTSLMRALQDQPSEVRRGELARLAAEHASHAQAVLMQAAAAASGLAGPVDEPAPLHRILHSVAVAVPADRLTVAVSRAAGNWPVPARRTRQILLNLLTNAAAYSPGRIRLQGAVRMRRLRLTVADEGALTADLLRALRRPGPPEGTKGLGLWMVRQLTAAQGGTVRARALSPHGVAVEVQLPRKRRS</sequence>
<dbReference type="InterPro" id="IPR050980">
    <property type="entry name" value="2C_sensor_his_kinase"/>
</dbReference>
<keyword evidence="5 8" id="KW-0418">Kinase</keyword>
<evidence type="ECO:0000256" key="4">
    <source>
        <dbReference type="ARBA" id="ARBA00022679"/>
    </source>
</evidence>